<organism evidence="1 2">
    <name type="scientific">Zizania palustris</name>
    <name type="common">Northern wild rice</name>
    <dbReference type="NCBI Taxonomy" id="103762"/>
    <lineage>
        <taxon>Eukaryota</taxon>
        <taxon>Viridiplantae</taxon>
        <taxon>Streptophyta</taxon>
        <taxon>Embryophyta</taxon>
        <taxon>Tracheophyta</taxon>
        <taxon>Spermatophyta</taxon>
        <taxon>Magnoliopsida</taxon>
        <taxon>Liliopsida</taxon>
        <taxon>Poales</taxon>
        <taxon>Poaceae</taxon>
        <taxon>BOP clade</taxon>
        <taxon>Oryzoideae</taxon>
        <taxon>Oryzeae</taxon>
        <taxon>Zizaniinae</taxon>
        <taxon>Zizania</taxon>
    </lineage>
</organism>
<dbReference type="AlphaFoldDB" id="A0A8J5S458"/>
<evidence type="ECO:0000313" key="2">
    <source>
        <dbReference type="Proteomes" id="UP000729402"/>
    </source>
</evidence>
<protein>
    <submittedName>
        <fullName evidence="1">Uncharacterized protein</fullName>
    </submittedName>
</protein>
<accession>A0A8J5S458</accession>
<keyword evidence="2" id="KW-1185">Reference proteome</keyword>
<reference evidence="1" key="1">
    <citation type="journal article" date="2021" name="bioRxiv">
        <title>Whole Genome Assembly and Annotation of Northern Wild Rice, Zizania palustris L., Supports a Whole Genome Duplication in the Zizania Genus.</title>
        <authorList>
            <person name="Haas M."/>
            <person name="Kono T."/>
            <person name="Macchietto M."/>
            <person name="Millas R."/>
            <person name="McGilp L."/>
            <person name="Shao M."/>
            <person name="Duquette J."/>
            <person name="Hirsch C.N."/>
            <person name="Kimball J."/>
        </authorList>
    </citation>
    <scope>NUCLEOTIDE SEQUENCE</scope>
    <source>
        <tissue evidence="1">Fresh leaf tissue</tissue>
    </source>
</reference>
<evidence type="ECO:0000313" key="1">
    <source>
        <dbReference type="EMBL" id="KAG8057578.1"/>
    </source>
</evidence>
<sequence length="84" mass="9174">MWYLVMLVPPGSRRGGGGGGGDGACGVRRSAQQQSSKACLSADSHCFSPNQRKLEKCFDVNFCDGSTEQKNHSETTERMVLCWM</sequence>
<reference evidence="1" key="2">
    <citation type="submission" date="2021-02" db="EMBL/GenBank/DDBJ databases">
        <authorList>
            <person name="Kimball J.A."/>
            <person name="Haas M.W."/>
            <person name="Macchietto M."/>
            <person name="Kono T."/>
            <person name="Duquette J."/>
            <person name="Shao M."/>
        </authorList>
    </citation>
    <scope>NUCLEOTIDE SEQUENCE</scope>
    <source>
        <tissue evidence="1">Fresh leaf tissue</tissue>
    </source>
</reference>
<comment type="caution">
    <text evidence="1">The sequence shown here is derived from an EMBL/GenBank/DDBJ whole genome shotgun (WGS) entry which is preliminary data.</text>
</comment>
<gene>
    <name evidence="1" type="ORF">GUJ93_ZPchr0002g23673</name>
</gene>
<proteinExistence type="predicted"/>
<name>A0A8J5S458_ZIZPA</name>
<dbReference type="EMBL" id="JAAALK010000287">
    <property type="protein sequence ID" value="KAG8057578.1"/>
    <property type="molecule type" value="Genomic_DNA"/>
</dbReference>
<dbReference type="Proteomes" id="UP000729402">
    <property type="component" value="Unassembled WGS sequence"/>
</dbReference>